<proteinExistence type="predicted"/>
<evidence type="ECO:0000313" key="2">
    <source>
        <dbReference type="EMBL" id="RZC11796.1"/>
    </source>
</evidence>
<organism evidence="2 3">
    <name type="scientific">Glycine soja</name>
    <name type="common">Wild soybean</name>
    <dbReference type="NCBI Taxonomy" id="3848"/>
    <lineage>
        <taxon>Eukaryota</taxon>
        <taxon>Viridiplantae</taxon>
        <taxon>Streptophyta</taxon>
        <taxon>Embryophyta</taxon>
        <taxon>Tracheophyta</taxon>
        <taxon>Spermatophyta</taxon>
        <taxon>Magnoliopsida</taxon>
        <taxon>eudicotyledons</taxon>
        <taxon>Gunneridae</taxon>
        <taxon>Pentapetalae</taxon>
        <taxon>rosids</taxon>
        <taxon>fabids</taxon>
        <taxon>Fabales</taxon>
        <taxon>Fabaceae</taxon>
        <taxon>Papilionoideae</taxon>
        <taxon>50 kb inversion clade</taxon>
        <taxon>NPAAA clade</taxon>
        <taxon>indigoferoid/millettioid clade</taxon>
        <taxon>Phaseoleae</taxon>
        <taxon>Glycine</taxon>
        <taxon>Glycine subgen. Soja</taxon>
    </lineage>
</organism>
<comment type="caution">
    <text evidence="2">The sequence shown here is derived from an EMBL/GenBank/DDBJ whole genome shotgun (WGS) entry which is preliminary data.</text>
</comment>
<feature type="compositionally biased region" description="Polar residues" evidence="1">
    <location>
        <begin position="109"/>
        <end position="122"/>
    </location>
</feature>
<sequence length="129" mass="14164">MLTKSKDSAANHLRVLIPLPLVHLVLPFHARCVHQKLGNDWTLIVSKALGVFLAVLAATRPSLVDCRVLPSPKNTEKAPHEPLKVIRFLINLVMAEKANTSEGNISNRVLTENKFQTMSSGPSRRGSGH</sequence>
<feature type="region of interest" description="Disordered" evidence="1">
    <location>
        <begin position="109"/>
        <end position="129"/>
    </location>
</feature>
<accession>A0A445KLN7</accession>
<dbReference type="EMBL" id="QZWG01000005">
    <property type="protein sequence ID" value="RZC11796.1"/>
    <property type="molecule type" value="Genomic_DNA"/>
</dbReference>
<dbReference type="AlphaFoldDB" id="A0A445KLN7"/>
<evidence type="ECO:0000313" key="3">
    <source>
        <dbReference type="Proteomes" id="UP000289340"/>
    </source>
</evidence>
<protein>
    <submittedName>
        <fullName evidence="2">Uncharacterized protein</fullName>
    </submittedName>
</protein>
<name>A0A445KLN7_GLYSO</name>
<reference evidence="2 3" key="1">
    <citation type="submission" date="2018-09" db="EMBL/GenBank/DDBJ databases">
        <title>A high-quality reference genome of wild soybean provides a powerful tool to mine soybean genomes.</title>
        <authorList>
            <person name="Xie M."/>
            <person name="Chung C.Y.L."/>
            <person name="Li M.-W."/>
            <person name="Wong F.-L."/>
            <person name="Chan T.-F."/>
            <person name="Lam H.-M."/>
        </authorList>
    </citation>
    <scope>NUCLEOTIDE SEQUENCE [LARGE SCALE GENOMIC DNA]</scope>
    <source>
        <strain evidence="3">cv. W05</strain>
        <tissue evidence="2">Hypocotyl of etiolated seedlings</tissue>
    </source>
</reference>
<gene>
    <name evidence="2" type="ORF">D0Y65_011839</name>
</gene>
<dbReference type="Proteomes" id="UP000289340">
    <property type="component" value="Chromosome 5"/>
</dbReference>
<keyword evidence="3" id="KW-1185">Reference proteome</keyword>
<evidence type="ECO:0000256" key="1">
    <source>
        <dbReference type="SAM" id="MobiDB-lite"/>
    </source>
</evidence>